<evidence type="ECO:0000259" key="12">
    <source>
        <dbReference type="Pfam" id="PF23539"/>
    </source>
</evidence>
<dbReference type="Pfam" id="PF23539">
    <property type="entry name" value="DUF7134"/>
    <property type="match status" value="1"/>
</dbReference>
<proteinExistence type="predicted"/>
<evidence type="ECO:0000256" key="3">
    <source>
        <dbReference type="ARBA" id="ARBA00022553"/>
    </source>
</evidence>
<name>A0A0M2H9P5_MICTR</name>
<dbReference type="SUPFAM" id="SSF55874">
    <property type="entry name" value="ATPase domain of HSP90 chaperone/DNA topoisomerase II/histidine kinase"/>
    <property type="match status" value="1"/>
</dbReference>
<evidence type="ECO:0000256" key="2">
    <source>
        <dbReference type="ARBA" id="ARBA00012438"/>
    </source>
</evidence>
<keyword evidence="7" id="KW-0067">ATP-binding</keyword>
<reference evidence="13 14" key="1">
    <citation type="submission" date="2015-02" db="EMBL/GenBank/DDBJ databases">
        <title>Draft genome sequences of ten Microbacterium spp. with emphasis on heavy metal contaminated environments.</title>
        <authorList>
            <person name="Corretto E."/>
        </authorList>
    </citation>
    <scope>NUCLEOTIDE SEQUENCE [LARGE SCALE GENOMIC DNA]</scope>
    <source>
        <strain evidence="13 14">DSM 8608</strain>
    </source>
</reference>
<dbReference type="InterPro" id="IPR055558">
    <property type="entry name" value="DUF7134"/>
</dbReference>
<keyword evidence="9" id="KW-1133">Transmembrane helix</keyword>
<gene>
    <name evidence="13" type="primary">desK_4</name>
    <name evidence="13" type="ORF">RS82_03341</name>
</gene>
<keyword evidence="9" id="KW-0472">Membrane</keyword>
<dbReference type="PANTHER" id="PTHR24421">
    <property type="entry name" value="NITRATE/NITRITE SENSOR PROTEIN NARX-RELATED"/>
    <property type="match status" value="1"/>
</dbReference>
<feature type="transmembrane region" description="Helical" evidence="9">
    <location>
        <begin position="116"/>
        <end position="140"/>
    </location>
</feature>
<dbReference type="InterPro" id="IPR036890">
    <property type="entry name" value="HATPase_C_sf"/>
</dbReference>
<feature type="transmembrane region" description="Helical" evidence="9">
    <location>
        <begin position="7"/>
        <end position="23"/>
    </location>
</feature>
<dbReference type="EC" id="2.7.13.3" evidence="2"/>
<keyword evidence="4 13" id="KW-0808">Transferase</keyword>
<evidence type="ECO:0000256" key="4">
    <source>
        <dbReference type="ARBA" id="ARBA00022679"/>
    </source>
</evidence>
<evidence type="ECO:0000256" key="7">
    <source>
        <dbReference type="ARBA" id="ARBA00022840"/>
    </source>
</evidence>
<feature type="domain" description="Histidine kinase/HSP90-like ATPase" evidence="10">
    <location>
        <begin position="300"/>
        <end position="387"/>
    </location>
</feature>
<evidence type="ECO:0000313" key="14">
    <source>
        <dbReference type="Proteomes" id="UP000034098"/>
    </source>
</evidence>
<dbReference type="Gene3D" id="3.30.565.10">
    <property type="entry name" value="Histidine kinase-like ATPase, C-terminal domain"/>
    <property type="match status" value="1"/>
</dbReference>
<sequence length="391" mass="40838">MRTFQIVVDVSVGVVFFVIAWPIETVLATGGAGLGYTFGAIGPAWFSLLVAALFSGALALRRLSPPLALGIAWVGALVQMSLGRPPSFSDLAIFGVLYATAAYGSRIVYWAGFASALVGALVITVYLFAGPVFAGGGLSWQTLPLALVLLVAAAFALGLSWTIGALVRTAVRARENRDAQQRAEAETIAEQERVRIARDMHDVVAHSLAVVIAQADGARYAAASDPAIATDALATISTTARSALADVRLLLGQLRHRQGDGPQPTIADLEELYAQVRTAGVQLRVDVDPAPPGEPPAAVQLAVYRILQEALTNALRHGAPAGSVDVRLSWLPDRVELDVRNPVTPGSQPGRSGHGIIGMRERAQLAGGRLDAADEGGAFIVRATIPLGGPA</sequence>
<keyword evidence="3" id="KW-0597">Phosphoprotein</keyword>
<dbReference type="EMBL" id="JYJA01000039">
    <property type="protein sequence ID" value="KJL40725.1"/>
    <property type="molecule type" value="Genomic_DNA"/>
</dbReference>
<dbReference type="InterPro" id="IPR011712">
    <property type="entry name" value="Sig_transdc_His_kin_sub3_dim/P"/>
</dbReference>
<keyword evidence="9" id="KW-0812">Transmembrane</keyword>
<keyword evidence="14" id="KW-1185">Reference proteome</keyword>
<evidence type="ECO:0000256" key="9">
    <source>
        <dbReference type="SAM" id="Phobius"/>
    </source>
</evidence>
<dbReference type="GO" id="GO:0005524">
    <property type="term" value="F:ATP binding"/>
    <property type="evidence" value="ECO:0007669"/>
    <property type="project" value="UniProtKB-KW"/>
</dbReference>
<dbReference type="PATRIC" id="fig|69370.6.peg.3404"/>
<accession>A0A0M2H9P5</accession>
<dbReference type="GO" id="GO:0000155">
    <property type="term" value="F:phosphorelay sensor kinase activity"/>
    <property type="evidence" value="ECO:0007669"/>
    <property type="project" value="InterPro"/>
</dbReference>
<dbReference type="Proteomes" id="UP000034098">
    <property type="component" value="Unassembled WGS sequence"/>
</dbReference>
<dbReference type="Pfam" id="PF02518">
    <property type="entry name" value="HATPase_c"/>
    <property type="match status" value="1"/>
</dbReference>
<feature type="transmembrane region" description="Helical" evidence="9">
    <location>
        <begin position="146"/>
        <end position="167"/>
    </location>
</feature>
<evidence type="ECO:0000313" key="13">
    <source>
        <dbReference type="EMBL" id="KJL40725.1"/>
    </source>
</evidence>
<comment type="catalytic activity">
    <reaction evidence="1">
        <text>ATP + protein L-histidine = ADP + protein N-phospho-L-histidine.</text>
        <dbReference type="EC" id="2.7.13.3"/>
    </reaction>
</comment>
<keyword evidence="6 13" id="KW-0418">Kinase</keyword>
<dbReference type="Pfam" id="PF07730">
    <property type="entry name" value="HisKA_3"/>
    <property type="match status" value="1"/>
</dbReference>
<dbReference type="Gene3D" id="1.20.5.1930">
    <property type="match status" value="1"/>
</dbReference>
<dbReference type="GO" id="GO:0016020">
    <property type="term" value="C:membrane"/>
    <property type="evidence" value="ECO:0007669"/>
    <property type="project" value="InterPro"/>
</dbReference>
<evidence type="ECO:0000259" key="11">
    <source>
        <dbReference type="Pfam" id="PF07730"/>
    </source>
</evidence>
<feature type="domain" description="DUF7134" evidence="12">
    <location>
        <begin position="2"/>
        <end position="169"/>
    </location>
</feature>
<evidence type="ECO:0000256" key="5">
    <source>
        <dbReference type="ARBA" id="ARBA00022741"/>
    </source>
</evidence>
<dbReference type="InterPro" id="IPR003594">
    <property type="entry name" value="HATPase_dom"/>
</dbReference>
<dbReference type="RefSeq" id="WP_245619637.1">
    <property type="nucleotide sequence ID" value="NZ_JYJA01000039.1"/>
</dbReference>
<dbReference type="GO" id="GO:0046983">
    <property type="term" value="F:protein dimerization activity"/>
    <property type="evidence" value="ECO:0007669"/>
    <property type="project" value="InterPro"/>
</dbReference>
<feature type="transmembrane region" description="Helical" evidence="9">
    <location>
        <begin position="35"/>
        <end position="60"/>
    </location>
</feature>
<keyword evidence="8" id="KW-0902">Two-component regulatory system</keyword>
<dbReference type="AlphaFoldDB" id="A0A0M2H9P5"/>
<comment type="caution">
    <text evidence="13">The sequence shown here is derived from an EMBL/GenBank/DDBJ whole genome shotgun (WGS) entry which is preliminary data.</text>
</comment>
<dbReference type="InterPro" id="IPR050482">
    <property type="entry name" value="Sensor_HK_TwoCompSys"/>
</dbReference>
<evidence type="ECO:0000256" key="6">
    <source>
        <dbReference type="ARBA" id="ARBA00022777"/>
    </source>
</evidence>
<dbReference type="CDD" id="cd16917">
    <property type="entry name" value="HATPase_UhpB-NarQ-NarX-like"/>
    <property type="match status" value="1"/>
</dbReference>
<organism evidence="13 14">
    <name type="scientific">Microbacterium trichothecenolyticum</name>
    <name type="common">Aureobacterium trichothecenolyticum</name>
    <dbReference type="NCBI Taxonomy" id="69370"/>
    <lineage>
        <taxon>Bacteria</taxon>
        <taxon>Bacillati</taxon>
        <taxon>Actinomycetota</taxon>
        <taxon>Actinomycetes</taxon>
        <taxon>Micrococcales</taxon>
        <taxon>Microbacteriaceae</taxon>
        <taxon>Microbacterium</taxon>
    </lineage>
</organism>
<evidence type="ECO:0000259" key="10">
    <source>
        <dbReference type="Pfam" id="PF02518"/>
    </source>
</evidence>
<dbReference type="PANTHER" id="PTHR24421:SF10">
    <property type="entry name" value="NITRATE_NITRITE SENSOR PROTEIN NARQ"/>
    <property type="match status" value="1"/>
</dbReference>
<evidence type="ECO:0000256" key="8">
    <source>
        <dbReference type="ARBA" id="ARBA00023012"/>
    </source>
</evidence>
<protein>
    <recommendedName>
        <fullName evidence="2">histidine kinase</fullName>
        <ecNumber evidence="2">2.7.13.3</ecNumber>
    </recommendedName>
</protein>
<keyword evidence="5" id="KW-0547">Nucleotide-binding</keyword>
<feature type="domain" description="Signal transduction histidine kinase subgroup 3 dimerisation and phosphoacceptor" evidence="11">
    <location>
        <begin position="192"/>
        <end position="257"/>
    </location>
</feature>
<evidence type="ECO:0000256" key="1">
    <source>
        <dbReference type="ARBA" id="ARBA00000085"/>
    </source>
</evidence>